<evidence type="ECO:0000256" key="1">
    <source>
        <dbReference type="SAM" id="MobiDB-lite"/>
    </source>
</evidence>
<feature type="transmembrane region" description="Helical" evidence="2">
    <location>
        <begin position="90"/>
        <end position="111"/>
    </location>
</feature>
<name>A0A0D7BMX9_9AGAR</name>
<dbReference type="InterPro" id="IPR045340">
    <property type="entry name" value="DUF6533"/>
</dbReference>
<evidence type="ECO:0000259" key="3">
    <source>
        <dbReference type="Pfam" id="PF20151"/>
    </source>
</evidence>
<feature type="transmembrane region" description="Helical" evidence="2">
    <location>
        <begin position="166"/>
        <end position="185"/>
    </location>
</feature>
<feature type="region of interest" description="Disordered" evidence="1">
    <location>
        <begin position="307"/>
        <end position="342"/>
    </location>
</feature>
<feature type="transmembrane region" description="Helical" evidence="2">
    <location>
        <begin position="60"/>
        <end position="78"/>
    </location>
</feature>
<organism evidence="4 5">
    <name type="scientific">Cylindrobasidium torrendii FP15055 ss-10</name>
    <dbReference type="NCBI Taxonomy" id="1314674"/>
    <lineage>
        <taxon>Eukaryota</taxon>
        <taxon>Fungi</taxon>
        <taxon>Dikarya</taxon>
        <taxon>Basidiomycota</taxon>
        <taxon>Agaricomycotina</taxon>
        <taxon>Agaricomycetes</taxon>
        <taxon>Agaricomycetidae</taxon>
        <taxon>Agaricales</taxon>
        <taxon>Marasmiineae</taxon>
        <taxon>Physalacriaceae</taxon>
        <taxon>Cylindrobasidium</taxon>
    </lineage>
</organism>
<sequence>MSGADLDLPPSLDLPPHLSAYKYFYVCTLTVAAWDTLVLSPRTWKLFRTQEWPALKLLFHFLRILMPIEFTIVGVAFFDTNWSQQTCQKFFLFEPICTAVLLAAASAVHVIRVHAIYDKNRSVLLGMGALFAAQVVVTGVCCGFYRSVPLKEGQGCVAGIKHEWVGIYWVAPTIFYLTSLALAVNRSLSTPQSKSLGLWRLMLRDGLNFYGAIAAVQLVNMLFLFIMKPTDDSDPVKTIVTSMATVLTTSMTMRIILSVRGSLVYGGTYTTTAESTSTRTTHALSTRSGGIGAAPADHTYTLDRIRSSREGGWSEASVKDDDKGAGTLGDAPTSRNTDDDHGVKVTVDRQIGFDMYNNRHA</sequence>
<dbReference type="Proteomes" id="UP000054007">
    <property type="component" value="Unassembled WGS sequence"/>
</dbReference>
<feature type="transmembrane region" description="Helical" evidence="2">
    <location>
        <begin position="123"/>
        <end position="146"/>
    </location>
</feature>
<keyword evidence="2" id="KW-1133">Transmembrane helix</keyword>
<accession>A0A0D7BMX9</accession>
<dbReference type="EMBL" id="KN880453">
    <property type="protein sequence ID" value="KIY71555.1"/>
    <property type="molecule type" value="Genomic_DNA"/>
</dbReference>
<feature type="domain" description="DUF6533" evidence="3">
    <location>
        <begin position="23"/>
        <end position="68"/>
    </location>
</feature>
<gene>
    <name evidence="4" type="ORF">CYLTODRAFT_369191</name>
</gene>
<dbReference type="OrthoDB" id="2626017at2759"/>
<keyword evidence="2" id="KW-0472">Membrane</keyword>
<protein>
    <recommendedName>
        <fullName evidence="3">DUF6533 domain-containing protein</fullName>
    </recommendedName>
</protein>
<evidence type="ECO:0000313" key="4">
    <source>
        <dbReference type="EMBL" id="KIY71555.1"/>
    </source>
</evidence>
<evidence type="ECO:0000256" key="2">
    <source>
        <dbReference type="SAM" id="Phobius"/>
    </source>
</evidence>
<proteinExistence type="predicted"/>
<reference evidence="4 5" key="1">
    <citation type="journal article" date="2015" name="Fungal Genet. Biol.">
        <title>Evolution of novel wood decay mechanisms in Agaricales revealed by the genome sequences of Fistulina hepatica and Cylindrobasidium torrendii.</title>
        <authorList>
            <person name="Floudas D."/>
            <person name="Held B.W."/>
            <person name="Riley R."/>
            <person name="Nagy L.G."/>
            <person name="Koehler G."/>
            <person name="Ransdell A.S."/>
            <person name="Younus H."/>
            <person name="Chow J."/>
            <person name="Chiniquy J."/>
            <person name="Lipzen A."/>
            <person name="Tritt A."/>
            <person name="Sun H."/>
            <person name="Haridas S."/>
            <person name="LaButti K."/>
            <person name="Ohm R.A."/>
            <person name="Kues U."/>
            <person name="Blanchette R.A."/>
            <person name="Grigoriev I.V."/>
            <person name="Minto R.E."/>
            <person name="Hibbett D.S."/>
        </authorList>
    </citation>
    <scope>NUCLEOTIDE SEQUENCE [LARGE SCALE GENOMIC DNA]</scope>
    <source>
        <strain evidence="4 5">FP15055 ss-10</strain>
    </source>
</reference>
<dbReference type="AlphaFoldDB" id="A0A0D7BMX9"/>
<keyword evidence="2" id="KW-0812">Transmembrane</keyword>
<evidence type="ECO:0000313" key="5">
    <source>
        <dbReference type="Proteomes" id="UP000054007"/>
    </source>
</evidence>
<keyword evidence="5" id="KW-1185">Reference proteome</keyword>
<dbReference type="Pfam" id="PF20151">
    <property type="entry name" value="DUF6533"/>
    <property type="match status" value="1"/>
</dbReference>
<feature type="transmembrane region" description="Helical" evidence="2">
    <location>
        <begin position="206"/>
        <end position="227"/>
    </location>
</feature>